<accession>A0ABD2VTR2</accession>
<dbReference type="AlphaFoldDB" id="A0ABD2VTR2"/>
<dbReference type="Proteomes" id="UP001627154">
    <property type="component" value="Unassembled WGS sequence"/>
</dbReference>
<evidence type="ECO:0000313" key="1">
    <source>
        <dbReference type="EMBL" id="KAL3384085.1"/>
    </source>
</evidence>
<dbReference type="InterPro" id="IPR032145">
    <property type="entry name" value="DUF4818"/>
</dbReference>
<sequence>MDAIRDYLECMNFHWLIVVATGLYTHLREICLIGLCSEDYPEPTFDSSYASLIFIFSTLCLLAEYRLWPRSLKEPPIQLLIIYEMLVSALVSDLAKRLIWIPLMRVTWCLTQESSKALTWVNDQADLGKYSYLITVASYMSTEAAAMHTAICISVLTFLWMLDATETLDSLLIDLWAKY</sequence>
<comment type="caution">
    <text evidence="1">The sequence shown here is derived from an EMBL/GenBank/DDBJ whole genome shotgun (WGS) entry which is preliminary data.</text>
</comment>
<protein>
    <submittedName>
        <fullName evidence="1">Uncharacterized protein</fullName>
    </submittedName>
</protein>
<gene>
    <name evidence="1" type="ORF">TKK_020147</name>
</gene>
<dbReference type="EMBL" id="JBJJXI010000179">
    <property type="protein sequence ID" value="KAL3384085.1"/>
    <property type="molecule type" value="Genomic_DNA"/>
</dbReference>
<organism evidence="1 2">
    <name type="scientific">Trichogramma kaykai</name>
    <dbReference type="NCBI Taxonomy" id="54128"/>
    <lineage>
        <taxon>Eukaryota</taxon>
        <taxon>Metazoa</taxon>
        <taxon>Ecdysozoa</taxon>
        <taxon>Arthropoda</taxon>
        <taxon>Hexapoda</taxon>
        <taxon>Insecta</taxon>
        <taxon>Pterygota</taxon>
        <taxon>Neoptera</taxon>
        <taxon>Endopterygota</taxon>
        <taxon>Hymenoptera</taxon>
        <taxon>Apocrita</taxon>
        <taxon>Proctotrupomorpha</taxon>
        <taxon>Chalcidoidea</taxon>
        <taxon>Trichogrammatidae</taxon>
        <taxon>Trichogramma</taxon>
    </lineage>
</organism>
<name>A0ABD2VTR2_9HYME</name>
<keyword evidence="2" id="KW-1185">Reference proteome</keyword>
<dbReference type="Pfam" id="PF16089">
    <property type="entry name" value="DUF4818"/>
    <property type="match status" value="1"/>
</dbReference>
<evidence type="ECO:0000313" key="2">
    <source>
        <dbReference type="Proteomes" id="UP001627154"/>
    </source>
</evidence>
<reference evidence="1 2" key="1">
    <citation type="journal article" date="2024" name="bioRxiv">
        <title>A reference genome for Trichogramma kaykai: A tiny desert-dwelling parasitoid wasp with competing sex-ratio distorters.</title>
        <authorList>
            <person name="Culotta J."/>
            <person name="Lindsey A.R."/>
        </authorList>
    </citation>
    <scope>NUCLEOTIDE SEQUENCE [LARGE SCALE GENOMIC DNA]</scope>
    <source>
        <strain evidence="1 2">KSX58</strain>
    </source>
</reference>
<proteinExistence type="predicted"/>